<dbReference type="Gene3D" id="1.25.40.10">
    <property type="entry name" value="Tetratricopeptide repeat domain"/>
    <property type="match status" value="2"/>
</dbReference>
<dbReference type="InterPro" id="IPR051685">
    <property type="entry name" value="Ycf3/AcsC/BcsC/TPR_MFPF"/>
</dbReference>
<accession>F4XRJ4</accession>
<organism evidence="4 5">
    <name type="scientific">Moorena producens 3L</name>
    <dbReference type="NCBI Taxonomy" id="489825"/>
    <lineage>
        <taxon>Bacteria</taxon>
        <taxon>Bacillati</taxon>
        <taxon>Cyanobacteriota</taxon>
        <taxon>Cyanophyceae</taxon>
        <taxon>Coleofasciculales</taxon>
        <taxon>Coleofasciculaceae</taxon>
        <taxon>Moorena</taxon>
    </lineage>
</organism>
<dbReference type="Proteomes" id="UP000003959">
    <property type="component" value="Unassembled WGS sequence"/>
</dbReference>
<proteinExistence type="predicted"/>
<keyword evidence="1" id="KW-0677">Repeat</keyword>
<dbReference type="EMBL" id="GL890902">
    <property type="protein sequence ID" value="EGJ32788.1"/>
    <property type="molecule type" value="Genomic_DNA"/>
</dbReference>
<dbReference type="HOGENOM" id="CLU_038148_0_0_3"/>
<dbReference type="PANTHER" id="PTHR44943:SF4">
    <property type="entry name" value="TPR REPEAT-CONTAINING PROTEIN MJ0798"/>
    <property type="match status" value="1"/>
</dbReference>
<dbReference type="PANTHER" id="PTHR44943">
    <property type="entry name" value="CELLULOSE SYNTHASE OPERON PROTEIN C"/>
    <property type="match status" value="1"/>
</dbReference>
<dbReference type="SUPFAM" id="SSF48452">
    <property type="entry name" value="TPR-like"/>
    <property type="match status" value="1"/>
</dbReference>
<evidence type="ECO:0000313" key="4">
    <source>
        <dbReference type="EMBL" id="EGJ32788.1"/>
    </source>
</evidence>
<dbReference type="InterPro" id="IPR019734">
    <property type="entry name" value="TPR_rpt"/>
</dbReference>
<dbReference type="SMART" id="SM00028">
    <property type="entry name" value="TPR"/>
    <property type="match status" value="3"/>
</dbReference>
<protein>
    <submittedName>
        <fullName evidence="4">Uncharacterized protein</fullName>
    </submittedName>
</protein>
<keyword evidence="2 3" id="KW-0802">TPR repeat</keyword>
<reference evidence="5" key="1">
    <citation type="journal article" date="2011" name="Proc. Natl. Acad. Sci. U.S.A.">
        <title>Genomic insights into the physiology and ecology of the marine filamentous cyanobacterium Lyngbya majuscula.</title>
        <authorList>
            <person name="Jones A.C."/>
            <person name="Monroe E.A."/>
            <person name="Podell S."/>
            <person name="Hess W.R."/>
            <person name="Klages S."/>
            <person name="Esquenazi E."/>
            <person name="Niessen S."/>
            <person name="Hoover H."/>
            <person name="Rothmann M."/>
            <person name="Lasken R.S."/>
            <person name="Yates J.R.III."/>
            <person name="Reinhardt R."/>
            <person name="Kube M."/>
            <person name="Burkart M.D."/>
            <person name="Allen E.E."/>
            <person name="Dorrestein P.C."/>
            <person name="Gerwick W.H."/>
            <person name="Gerwick L."/>
        </authorList>
    </citation>
    <scope>NUCLEOTIDE SEQUENCE [LARGE SCALE GENOMIC DNA]</scope>
    <source>
        <strain evidence="5">3L</strain>
    </source>
</reference>
<evidence type="ECO:0000256" key="2">
    <source>
        <dbReference type="ARBA" id="ARBA00022803"/>
    </source>
</evidence>
<dbReference type="InterPro" id="IPR011990">
    <property type="entry name" value="TPR-like_helical_dom_sf"/>
</dbReference>
<keyword evidence="5" id="KW-1185">Reference proteome</keyword>
<dbReference type="PROSITE" id="PS50293">
    <property type="entry name" value="TPR_REGION"/>
    <property type="match status" value="2"/>
</dbReference>
<sequence>MSLAKSSNDTPPSREEIYQAFLRSLKRRRGFGIVFMQCPPAEAKRIIGRVHQDLPQKQIATLTLTEPIDNLYDRVKNILDRDQLSILFIQGLEKSLEAYIKPGYRGEGDYYNLDTVPTILSHLNQRRELFRDHFPTLCFIFVLPAFAIKYFIRRAPDFFDWGAGVFEFSVDIEANGFSDNVIQPGQDNINVDSGRPADEEINYFKQALQRQREIGNRKGEADSLSSLGNAYRSLGQYREAIDYLQQGLQIQHEIGDRYGELASLSSLGGALYCLKQYERSIASYDKAIEIYQELGLDQATLLSQMLINRGNALKSIGRLEESIKSYNQALAIEPNSDQALVQCGDALNQLGL</sequence>
<dbReference type="RefSeq" id="WP_008183898.1">
    <property type="nucleotide sequence ID" value="NZ_GL890902.1"/>
</dbReference>
<evidence type="ECO:0000256" key="1">
    <source>
        <dbReference type="ARBA" id="ARBA00022737"/>
    </source>
</evidence>
<dbReference type="eggNOG" id="COG0457">
    <property type="taxonomic scope" value="Bacteria"/>
</dbReference>
<feature type="repeat" description="TPR" evidence="3">
    <location>
        <begin position="303"/>
        <end position="336"/>
    </location>
</feature>
<dbReference type="Pfam" id="PF13424">
    <property type="entry name" value="TPR_12"/>
    <property type="match status" value="2"/>
</dbReference>
<dbReference type="OrthoDB" id="443517at2"/>
<evidence type="ECO:0000256" key="3">
    <source>
        <dbReference type="PROSITE-ProRule" id="PRU00339"/>
    </source>
</evidence>
<dbReference type="PROSITE" id="PS50005">
    <property type="entry name" value="TPR"/>
    <property type="match status" value="2"/>
</dbReference>
<evidence type="ECO:0000313" key="5">
    <source>
        <dbReference type="Proteomes" id="UP000003959"/>
    </source>
</evidence>
<name>F4XRJ4_9CYAN</name>
<gene>
    <name evidence="4" type="ORF">LYNGBM3L_00960</name>
</gene>
<dbReference type="AlphaFoldDB" id="F4XRJ4"/>
<feature type="repeat" description="TPR" evidence="3">
    <location>
        <begin position="221"/>
        <end position="254"/>
    </location>
</feature>